<evidence type="ECO:0000256" key="4">
    <source>
        <dbReference type="ARBA" id="ARBA00038054"/>
    </source>
</evidence>
<evidence type="ECO:0000256" key="2">
    <source>
        <dbReference type="ARBA" id="ARBA00022630"/>
    </source>
</evidence>
<evidence type="ECO:0000313" key="7">
    <source>
        <dbReference type="Proteomes" id="UP000560081"/>
    </source>
</evidence>
<dbReference type="Proteomes" id="UP000560081">
    <property type="component" value="Unassembled WGS sequence"/>
</dbReference>
<proteinExistence type="inferred from homology"/>
<comment type="cofactor">
    <cofactor evidence="1">
        <name>FMN</name>
        <dbReference type="ChEBI" id="CHEBI:58210"/>
    </cofactor>
</comment>
<dbReference type="PANTHER" id="PTHR33798:SF5">
    <property type="entry name" value="FLAVIN REDUCTASE LIKE DOMAIN-CONTAINING PROTEIN"/>
    <property type="match status" value="1"/>
</dbReference>
<protein>
    <submittedName>
        <fullName evidence="6">Flavin reductase (DIM6/NTAB) family NADH-FMN oxidoreductase RutF</fullName>
    </submittedName>
</protein>
<comment type="caution">
    <text evidence="6">The sequence shown here is derived from an EMBL/GenBank/DDBJ whole genome shotgun (WGS) entry which is preliminary data.</text>
</comment>
<dbReference type="SUPFAM" id="SSF50475">
    <property type="entry name" value="FMN-binding split barrel"/>
    <property type="match status" value="1"/>
</dbReference>
<comment type="similarity">
    <text evidence="4">Belongs to the flavoredoxin family.</text>
</comment>
<dbReference type="InterPro" id="IPR002563">
    <property type="entry name" value="Flavin_Rdtase-like_dom"/>
</dbReference>
<dbReference type="AlphaFoldDB" id="A0A4Y8X2T2"/>
<sequence length="209" mass="21947">MSETTPRDPARTEFSAADLGDAETALLLKSVLIPRPIAWVGTVADDGAANLAPHSFFTMVSGAPPIVMFSSTGRKDTLRNVEATGQFTVSLVDRALAEACNTTSAPVGPEVDEFVLAGLEKEASAVVAPPRVAASPAVLECTLERVVPVGDGHCVLGRVVHVAVREDTLVTDARGRTLPDPARLDPVARLGRDEWGTLGDVFAQGRPRA</sequence>
<dbReference type="GO" id="GO:0010181">
    <property type="term" value="F:FMN binding"/>
    <property type="evidence" value="ECO:0007669"/>
    <property type="project" value="InterPro"/>
</dbReference>
<reference evidence="6 7" key="1">
    <citation type="submission" date="2020-08" db="EMBL/GenBank/DDBJ databases">
        <title>Sequencing the genomes of 1000 actinobacteria strains.</title>
        <authorList>
            <person name="Klenk H.-P."/>
        </authorList>
    </citation>
    <scope>NUCLEOTIDE SEQUENCE [LARGE SCALE GENOMIC DNA]</scope>
    <source>
        <strain evidence="6 7">DSM 19079</strain>
    </source>
</reference>
<keyword evidence="3" id="KW-0288">FMN</keyword>
<evidence type="ECO:0000256" key="3">
    <source>
        <dbReference type="ARBA" id="ARBA00022643"/>
    </source>
</evidence>
<keyword evidence="7" id="KW-1185">Reference proteome</keyword>
<dbReference type="OrthoDB" id="9794638at2"/>
<dbReference type="PANTHER" id="PTHR33798">
    <property type="entry name" value="FLAVOPROTEIN OXYGENASE"/>
    <property type="match status" value="1"/>
</dbReference>
<evidence type="ECO:0000256" key="1">
    <source>
        <dbReference type="ARBA" id="ARBA00001917"/>
    </source>
</evidence>
<dbReference type="GO" id="GO:0016646">
    <property type="term" value="F:oxidoreductase activity, acting on the CH-NH group of donors, NAD or NADP as acceptor"/>
    <property type="evidence" value="ECO:0007669"/>
    <property type="project" value="UniProtKB-ARBA"/>
</dbReference>
<dbReference type="Pfam" id="PF01613">
    <property type="entry name" value="Flavin_Reduct"/>
    <property type="match status" value="1"/>
</dbReference>
<dbReference type="RefSeq" id="WP_135029378.1">
    <property type="nucleotide sequence ID" value="NZ_BMLA01000003.1"/>
</dbReference>
<organism evidence="6 7">
    <name type="scientific">Micrococcus flavus</name>
    <dbReference type="NCBI Taxonomy" id="384602"/>
    <lineage>
        <taxon>Bacteria</taxon>
        <taxon>Bacillati</taxon>
        <taxon>Actinomycetota</taxon>
        <taxon>Actinomycetes</taxon>
        <taxon>Micrococcales</taxon>
        <taxon>Micrococcaceae</taxon>
        <taxon>Micrococcus</taxon>
    </lineage>
</organism>
<feature type="domain" description="Flavin reductase like" evidence="5">
    <location>
        <begin position="30"/>
        <end position="178"/>
    </location>
</feature>
<evidence type="ECO:0000313" key="6">
    <source>
        <dbReference type="EMBL" id="MBB4881848.1"/>
    </source>
</evidence>
<dbReference type="InterPro" id="IPR012349">
    <property type="entry name" value="Split_barrel_FMN-bd"/>
</dbReference>
<accession>A0A4Y8X2T2</accession>
<dbReference type="EMBL" id="JACHMC010000001">
    <property type="protein sequence ID" value="MBB4881848.1"/>
    <property type="molecule type" value="Genomic_DNA"/>
</dbReference>
<keyword evidence="2" id="KW-0285">Flavoprotein</keyword>
<dbReference type="Gene3D" id="2.30.110.10">
    <property type="entry name" value="Electron Transport, Fmn-binding Protein, Chain A"/>
    <property type="match status" value="1"/>
</dbReference>
<name>A0A4Y8X2T2_9MICC</name>
<gene>
    <name evidence="6" type="ORF">BJ976_000199</name>
</gene>
<dbReference type="SMART" id="SM00903">
    <property type="entry name" value="Flavin_Reduct"/>
    <property type="match status" value="1"/>
</dbReference>
<evidence type="ECO:0000259" key="5">
    <source>
        <dbReference type="SMART" id="SM00903"/>
    </source>
</evidence>